<feature type="coiled-coil region" evidence="1">
    <location>
        <begin position="10"/>
        <end position="44"/>
    </location>
</feature>
<geneLocation type="plasmid" evidence="2 3">
    <name>p-1.1928_2</name>
</geneLocation>
<dbReference type="EMBL" id="CP031005">
    <property type="protein sequence ID" value="AXN36866.1"/>
    <property type="molecule type" value="Genomic_DNA"/>
</dbReference>
<proteinExistence type="predicted"/>
<keyword evidence="2" id="KW-0614">Plasmid</keyword>
<reference evidence="2 3" key="1">
    <citation type="submission" date="2018-07" db="EMBL/GenBank/DDBJ databases">
        <title>Lactobacillus curvatus genome sequence.</title>
        <authorList>
            <person name="Prechtl R."/>
        </authorList>
    </citation>
    <scope>NUCLEOTIDE SEQUENCE [LARGE SCALE GENOMIC DNA]</scope>
    <source>
        <strain evidence="2 3">TMW 1.1928</strain>
        <plasmid evidence="2 3">p-1.1928_2</plasmid>
    </source>
</reference>
<evidence type="ECO:0000313" key="3">
    <source>
        <dbReference type="Proteomes" id="UP000257607"/>
    </source>
</evidence>
<keyword evidence="1" id="KW-0175">Coiled coil</keyword>
<dbReference type="AlphaFoldDB" id="A0A385AHN2"/>
<protein>
    <submittedName>
        <fullName evidence="2">Uncharacterized protein</fullName>
    </submittedName>
</protein>
<name>A0A385AHN2_LATCU</name>
<accession>A0A385AHN2</accession>
<dbReference type="Proteomes" id="UP000257607">
    <property type="component" value="Plasmid p-1.1928_2"/>
</dbReference>
<evidence type="ECO:0000256" key="1">
    <source>
        <dbReference type="SAM" id="Coils"/>
    </source>
</evidence>
<gene>
    <name evidence="2" type="ORF">DT351_10990</name>
</gene>
<organism evidence="2 3">
    <name type="scientific">Latilactobacillus curvatus</name>
    <name type="common">Lactobacillus curvatus</name>
    <dbReference type="NCBI Taxonomy" id="28038"/>
    <lineage>
        <taxon>Bacteria</taxon>
        <taxon>Bacillati</taxon>
        <taxon>Bacillota</taxon>
        <taxon>Bacilli</taxon>
        <taxon>Lactobacillales</taxon>
        <taxon>Lactobacillaceae</taxon>
        <taxon>Latilactobacillus</taxon>
    </lineage>
</organism>
<sequence>MLISHYQSQVKIETANVAALQTERNKLKEKVYLAQNSAEKVNQEASEKTDSQNSTVVSSTTKINDLLSKFVSIMYANQDSNLLHRYEKMKPMLSGEALQQLKPASATPNTDNGQNAAKVSDVKTYISPADDEHIDVLTEYTLTSKVGDNDINSPMVLKVTVLNTNGAYSIDDFKTNSSFASNLSDRR</sequence>
<evidence type="ECO:0000313" key="2">
    <source>
        <dbReference type="EMBL" id="AXN36866.1"/>
    </source>
</evidence>